<feature type="region of interest" description="Disordered" evidence="1">
    <location>
        <begin position="48"/>
        <end position="67"/>
    </location>
</feature>
<dbReference type="EMBL" id="VSRR010019480">
    <property type="protein sequence ID" value="MPC62273.1"/>
    <property type="molecule type" value="Genomic_DNA"/>
</dbReference>
<proteinExistence type="predicted"/>
<gene>
    <name evidence="2" type="ORF">E2C01_056356</name>
</gene>
<keyword evidence="3" id="KW-1185">Reference proteome</keyword>
<dbReference type="AlphaFoldDB" id="A0A5B7GX59"/>
<accession>A0A5B7GX59</accession>
<name>A0A5B7GX59_PORTR</name>
<evidence type="ECO:0000313" key="3">
    <source>
        <dbReference type="Proteomes" id="UP000324222"/>
    </source>
</evidence>
<protein>
    <submittedName>
        <fullName evidence="2">Uncharacterized protein</fullName>
    </submittedName>
</protein>
<evidence type="ECO:0000256" key="1">
    <source>
        <dbReference type="SAM" id="MobiDB-lite"/>
    </source>
</evidence>
<reference evidence="2 3" key="1">
    <citation type="submission" date="2019-05" db="EMBL/GenBank/DDBJ databases">
        <title>Another draft genome of Portunus trituberculatus and its Hox gene families provides insights of decapod evolution.</title>
        <authorList>
            <person name="Jeong J.-H."/>
            <person name="Song I."/>
            <person name="Kim S."/>
            <person name="Choi T."/>
            <person name="Kim D."/>
            <person name="Ryu S."/>
            <person name="Kim W."/>
        </authorList>
    </citation>
    <scope>NUCLEOTIDE SEQUENCE [LARGE SCALE GENOMIC DNA]</scope>
    <source>
        <tissue evidence="2">Muscle</tissue>
    </source>
</reference>
<dbReference type="Proteomes" id="UP000324222">
    <property type="component" value="Unassembled WGS sequence"/>
</dbReference>
<comment type="caution">
    <text evidence="2">The sequence shown here is derived from an EMBL/GenBank/DDBJ whole genome shotgun (WGS) entry which is preliminary data.</text>
</comment>
<evidence type="ECO:0000313" key="2">
    <source>
        <dbReference type="EMBL" id="MPC62273.1"/>
    </source>
</evidence>
<sequence>MRLDTEQVSVAARKRDLPTTVSVAVSPDNKPATNGTREATGTQIYQRSCERRRSGKVSMKGSRLRVL</sequence>
<organism evidence="2 3">
    <name type="scientific">Portunus trituberculatus</name>
    <name type="common">Swimming crab</name>
    <name type="synonym">Neptunus trituberculatus</name>
    <dbReference type="NCBI Taxonomy" id="210409"/>
    <lineage>
        <taxon>Eukaryota</taxon>
        <taxon>Metazoa</taxon>
        <taxon>Ecdysozoa</taxon>
        <taxon>Arthropoda</taxon>
        <taxon>Crustacea</taxon>
        <taxon>Multicrustacea</taxon>
        <taxon>Malacostraca</taxon>
        <taxon>Eumalacostraca</taxon>
        <taxon>Eucarida</taxon>
        <taxon>Decapoda</taxon>
        <taxon>Pleocyemata</taxon>
        <taxon>Brachyura</taxon>
        <taxon>Eubrachyura</taxon>
        <taxon>Portunoidea</taxon>
        <taxon>Portunidae</taxon>
        <taxon>Portuninae</taxon>
        <taxon>Portunus</taxon>
    </lineage>
</organism>